<accession>A0ABQ4S7F7</accession>
<dbReference type="Gene3D" id="3.90.550.10">
    <property type="entry name" value="Spore Coat Polysaccharide Biosynthesis Protein SpsA, Chain A"/>
    <property type="match status" value="1"/>
</dbReference>
<dbReference type="EMBL" id="BPQQ01000003">
    <property type="protein sequence ID" value="GJD98413.1"/>
    <property type="molecule type" value="Genomic_DNA"/>
</dbReference>
<dbReference type="Proteomes" id="UP001055153">
    <property type="component" value="Unassembled WGS sequence"/>
</dbReference>
<dbReference type="InterPro" id="IPR001173">
    <property type="entry name" value="Glyco_trans_2-like"/>
</dbReference>
<name>A0ABQ4S7F7_9HYPH</name>
<evidence type="ECO:0000256" key="3">
    <source>
        <dbReference type="ARBA" id="ARBA00022679"/>
    </source>
</evidence>
<sequence>MSVSVIMSAYNRERYVEESVESVLTQTYDDFELIIIDDASRDRTPAILDRIAARDARVRVVHQPQNRGLAPGRNLALSLARHDLVACMDDDDIMLPTRLALQVGFMRDHPEVSVITSAAYIIDEFGETIGVSIPRVDSERGRREHDPSLFLELIHPTVMFRRRDVLAVGGYRDVLLEDRDLWGRMVTSGYRISVLPDFVMRHRRHSSLMTSNLRRLFEFGEYVDFNVLRRLRGEQEVSLEAFRAIMAAQPAMQRLARSRKNKAGIAFRKSTLYFSKRRWAPFLYHLATAIALEPTHYTRRILRKRAGV</sequence>
<proteinExistence type="inferred from homology"/>
<comment type="caution">
    <text evidence="5">The sequence shown here is derived from an EMBL/GenBank/DDBJ whole genome shotgun (WGS) entry which is preliminary data.</text>
</comment>
<dbReference type="PANTHER" id="PTHR43685:SF5">
    <property type="entry name" value="GLYCOSYLTRANSFERASE EPSE-RELATED"/>
    <property type="match status" value="1"/>
</dbReference>
<dbReference type="SUPFAM" id="SSF53448">
    <property type="entry name" value="Nucleotide-diphospho-sugar transferases"/>
    <property type="match status" value="1"/>
</dbReference>
<evidence type="ECO:0000313" key="6">
    <source>
        <dbReference type="Proteomes" id="UP001055153"/>
    </source>
</evidence>
<evidence type="ECO:0000313" key="5">
    <source>
        <dbReference type="EMBL" id="GJD98413.1"/>
    </source>
</evidence>
<keyword evidence="6" id="KW-1185">Reference proteome</keyword>
<gene>
    <name evidence="5" type="ORF">GMJLKIPL_0321</name>
</gene>
<organism evidence="5 6">
    <name type="scientific">Methylobacterium isbiliense</name>
    <dbReference type="NCBI Taxonomy" id="315478"/>
    <lineage>
        <taxon>Bacteria</taxon>
        <taxon>Pseudomonadati</taxon>
        <taxon>Pseudomonadota</taxon>
        <taxon>Alphaproteobacteria</taxon>
        <taxon>Hyphomicrobiales</taxon>
        <taxon>Methylobacteriaceae</taxon>
        <taxon>Methylobacterium</taxon>
    </lineage>
</organism>
<dbReference type="InterPro" id="IPR029044">
    <property type="entry name" value="Nucleotide-diphossugar_trans"/>
</dbReference>
<evidence type="ECO:0000256" key="1">
    <source>
        <dbReference type="ARBA" id="ARBA00006739"/>
    </source>
</evidence>
<protein>
    <recommendedName>
        <fullName evidence="4">Glycosyltransferase 2-like domain-containing protein</fullName>
    </recommendedName>
</protein>
<reference evidence="5" key="1">
    <citation type="journal article" date="2021" name="Front. Microbiol.">
        <title>Comprehensive Comparative Genomics and Phenotyping of Methylobacterium Species.</title>
        <authorList>
            <person name="Alessa O."/>
            <person name="Ogura Y."/>
            <person name="Fujitani Y."/>
            <person name="Takami H."/>
            <person name="Hayashi T."/>
            <person name="Sahin N."/>
            <person name="Tani A."/>
        </authorList>
    </citation>
    <scope>NUCLEOTIDE SEQUENCE</scope>
    <source>
        <strain evidence="5">DSM 17168</strain>
    </source>
</reference>
<comment type="similarity">
    <text evidence="1">Belongs to the glycosyltransferase 2 family.</text>
</comment>
<evidence type="ECO:0000256" key="2">
    <source>
        <dbReference type="ARBA" id="ARBA00022676"/>
    </source>
</evidence>
<dbReference type="InterPro" id="IPR050834">
    <property type="entry name" value="Glycosyltransf_2"/>
</dbReference>
<dbReference type="Pfam" id="PF00535">
    <property type="entry name" value="Glycos_transf_2"/>
    <property type="match status" value="1"/>
</dbReference>
<keyword evidence="3" id="KW-0808">Transferase</keyword>
<dbReference type="PANTHER" id="PTHR43685">
    <property type="entry name" value="GLYCOSYLTRANSFERASE"/>
    <property type="match status" value="1"/>
</dbReference>
<evidence type="ECO:0000259" key="4">
    <source>
        <dbReference type="Pfam" id="PF00535"/>
    </source>
</evidence>
<feature type="domain" description="Glycosyltransferase 2-like" evidence="4">
    <location>
        <begin position="4"/>
        <end position="161"/>
    </location>
</feature>
<keyword evidence="2" id="KW-0328">Glycosyltransferase</keyword>
<reference evidence="5" key="2">
    <citation type="submission" date="2021-08" db="EMBL/GenBank/DDBJ databases">
        <authorList>
            <person name="Tani A."/>
            <person name="Ola A."/>
            <person name="Ogura Y."/>
            <person name="Katsura K."/>
            <person name="Hayashi T."/>
        </authorList>
    </citation>
    <scope>NUCLEOTIDE SEQUENCE</scope>
    <source>
        <strain evidence="5">DSM 17168</strain>
    </source>
</reference>